<comment type="catalytic activity">
    <reaction evidence="11">
        <text>DNA(n) + a 2'-deoxyribonucleoside 5'-triphosphate = DNA(n+1) + diphosphate</text>
        <dbReference type="Rhea" id="RHEA:22508"/>
        <dbReference type="Rhea" id="RHEA-COMP:17339"/>
        <dbReference type="Rhea" id="RHEA-COMP:17340"/>
        <dbReference type="ChEBI" id="CHEBI:33019"/>
        <dbReference type="ChEBI" id="CHEBI:61560"/>
        <dbReference type="ChEBI" id="CHEBI:173112"/>
        <dbReference type="EC" id="2.7.7.7"/>
    </reaction>
</comment>
<dbReference type="InterPro" id="IPR012763">
    <property type="entry name" value="DNA_pol_III_sug/sutau_N"/>
</dbReference>
<reference evidence="14 15" key="1">
    <citation type="submission" date="2018-06" db="EMBL/GenBank/DDBJ databases">
        <authorList>
            <consortium name="Pathogen Informatics"/>
            <person name="Doyle S."/>
        </authorList>
    </citation>
    <scope>NUCLEOTIDE SEQUENCE [LARGE SCALE GENOMIC DNA]</scope>
    <source>
        <strain evidence="14 15">NCTC13149</strain>
    </source>
</reference>
<comment type="similarity">
    <text evidence="1">Belongs to the DnaX/STICHEL family.</text>
</comment>
<dbReference type="CDD" id="cd18137">
    <property type="entry name" value="HLD_clamp_pol_III_gamma_tau"/>
    <property type="match status" value="1"/>
</dbReference>
<dbReference type="OrthoDB" id="9810148at2"/>
<dbReference type="NCBIfam" id="TIGR02397">
    <property type="entry name" value="dnaX_nterm"/>
    <property type="match status" value="1"/>
</dbReference>
<evidence type="ECO:0000256" key="10">
    <source>
        <dbReference type="ARBA" id="ARBA00022932"/>
    </source>
</evidence>
<dbReference type="GO" id="GO:0003677">
    <property type="term" value="F:DNA binding"/>
    <property type="evidence" value="ECO:0007669"/>
    <property type="project" value="InterPro"/>
</dbReference>
<dbReference type="GO" id="GO:0005524">
    <property type="term" value="F:ATP binding"/>
    <property type="evidence" value="ECO:0007669"/>
    <property type="project" value="UniProtKB-KW"/>
</dbReference>
<proteinExistence type="inferred from homology"/>
<organism evidence="14 15">
    <name type="scientific">Peptoniphilus lacrimalis</name>
    <dbReference type="NCBI Taxonomy" id="33031"/>
    <lineage>
        <taxon>Bacteria</taxon>
        <taxon>Bacillati</taxon>
        <taxon>Bacillota</taxon>
        <taxon>Tissierellia</taxon>
        <taxon>Tissierellales</taxon>
        <taxon>Peptoniphilaceae</taxon>
        <taxon>Peptoniphilus</taxon>
    </lineage>
</organism>
<dbReference type="Gene3D" id="1.20.272.10">
    <property type="match status" value="1"/>
</dbReference>
<feature type="region of interest" description="Disordered" evidence="12">
    <location>
        <begin position="417"/>
        <end position="444"/>
    </location>
</feature>
<dbReference type="SUPFAM" id="SSF48019">
    <property type="entry name" value="post-AAA+ oligomerization domain-like"/>
    <property type="match status" value="1"/>
</dbReference>
<sequence length="577" mass="65468">MYKALYRKYRPLDFNQMIGQDALVMSLKNQIKNNEVSHAYLFSGTRGTGKTSAAKIFARAVNCEHPIDGNPCNKCKSCLSNLNNTSVDVVEMDAASNNGVDDIRDLKDKVIYPPTFLKYKVYIIDEVHMLSKGAFNALLKILEEPPSHLIFILATTEKEKIPATILSRTQKFEFSRVSLENIIKRLKYISQMEGKTLDDEVYLLIAKTSDGAMRDALSVLDQLLSFDSDHISIEKAMDVLGISSSESLFELTSAYLNKDAERAISVIDDIAIQGKDFLSLNNQLLKHMRDLMLVRTLKNPENLVYSTYLKDFKEQAATCDLDNILDIIDELKDLQVNLKYAENPRILLEMTSIKICNKKNFKSLQMNLDNLSKRVEKLEFLGSLTKDSSINKNIYRQSLENTNENDIINLNSDMKSENEVLEKSSQSDPISVNTEENSDYDRSIDEDKKEYHKNSLENIDDQLVDNGAPEKSLGINDIKKDWNEILNDLKAVNQVPLVGLLNDAKPLSFENGTLNICYGPGHEFHLKSTNEPKRLEIIKSVLKKRYGMDIDVKISIADDTTLKKLEDLFGKNFVENI</sequence>
<dbReference type="GO" id="GO:0003887">
    <property type="term" value="F:DNA-directed DNA polymerase activity"/>
    <property type="evidence" value="ECO:0007669"/>
    <property type="project" value="UniProtKB-KW"/>
</dbReference>
<evidence type="ECO:0000256" key="3">
    <source>
        <dbReference type="ARBA" id="ARBA00022679"/>
    </source>
</evidence>
<dbReference type="Gene3D" id="1.10.8.60">
    <property type="match status" value="1"/>
</dbReference>
<evidence type="ECO:0000256" key="6">
    <source>
        <dbReference type="ARBA" id="ARBA00022723"/>
    </source>
</evidence>
<keyword evidence="8" id="KW-0862">Zinc</keyword>
<accession>A0A379C5T1</accession>
<dbReference type="AlphaFoldDB" id="A0A379C5T1"/>
<dbReference type="InterPro" id="IPR005790">
    <property type="entry name" value="DNA_polIII_delta"/>
</dbReference>
<dbReference type="InterPro" id="IPR022754">
    <property type="entry name" value="DNA_pol_III_gamma-3"/>
</dbReference>
<dbReference type="PANTHER" id="PTHR11669">
    <property type="entry name" value="REPLICATION FACTOR C / DNA POLYMERASE III GAMMA-TAU SUBUNIT"/>
    <property type="match status" value="1"/>
</dbReference>
<dbReference type="NCBIfam" id="TIGR01128">
    <property type="entry name" value="holA"/>
    <property type="match status" value="1"/>
</dbReference>
<evidence type="ECO:0000256" key="5">
    <source>
        <dbReference type="ARBA" id="ARBA00022705"/>
    </source>
</evidence>
<dbReference type="CDD" id="cd00009">
    <property type="entry name" value="AAA"/>
    <property type="match status" value="1"/>
</dbReference>
<dbReference type="SMART" id="SM00382">
    <property type="entry name" value="AAA"/>
    <property type="match status" value="1"/>
</dbReference>
<dbReference type="EMBL" id="UGSZ01000001">
    <property type="protein sequence ID" value="SUB57491.1"/>
    <property type="molecule type" value="Genomic_DNA"/>
</dbReference>
<dbReference type="GO" id="GO:0009360">
    <property type="term" value="C:DNA polymerase III complex"/>
    <property type="evidence" value="ECO:0007669"/>
    <property type="project" value="InterPro"/>
</dbReference>
<dbReference type="InterPro" id="IPR048448">
    <property type="entry name" value="DnaX-like_C"/>
</dbReference>
<dbReference type="GO" id="GO:0046872">
    <property type="term" value="F:metal ion binding"/>
    <property type="evidence" value="ECO:0007669"/>
    <property type="project" value="UniProtKB-KW"/>
</dbReference>
<dbReference type="Pfam" id="PF20964">
    <property type="entry name" value="DnaX_C"/>
    <property type="match status" value="1"/>
</dbReference>
<keyword evidence="9" id="KW-0067">ATP-binding</keyword>
<evidence type="ECO:0000256" key="4">
    <source>
        <dbReference type="ARBA" id="ARBA00022695"/>
    </source>
</evidence>
<keyword evidence="4 14" id="KW-0548">Nucleotidyltransferase</keyword>
<dbReference type="STRING" id="1122949.GCA_000378725_01072"/>
<gene>
    <name evidence="14" type="primary">dnaX_2</name>
    <name evidence="14" type="ORF">NCTC13149_01334</name>
</gene>
<keyword evidence="6" id="KW-0479">Metal-binding</keyword>
<name>A0A379C5T1_9FIRM</name>
<evidence type="ECO:0000256" key="9">
    <source>
        <dbReference type="ARBA" id="ARBA00022840"/>
    </source>
</evidence>
<evidence type="ECO:0000256" key="8">
    <source>
        <dbReference type="ARBA" id="ARBA00022833"/>
    </source>
</evidence>
<dbReference type="InterPro" id="IPR008921">
    <property type="entry name" value="DNA_pol3_clamp-load_cplx_C"/>
</dbReference>
<dbReference type="RefSeq" id="WP_019034829.1">
    <property type="nucleotide sequence ID" value="NZ_UGSZ01000001.1"/>
</dbReference>
<keyword evidence="7" id="KW-0547">Nucleotide-binding</keyword>
<evidence type="ECO:0000256" key="11">
    <source>
        <dbReference type="ARBA" id="ARBA00049244"/>
    </source>
</evidence>
<dbReference type="FunFam" id="3.40.50.300:FF:000014">
    <property type="entry name" value="DNA polymerase III subunit gamma/tau"/>
    <property type="match status" value="1"/>
</dbReference>
<evidence type="ECO:0000256" key="12">
    <source>
        <dbReference type="SAM" id="MobiDB-lite"/>
    </source>
</evidence>
<dbReference type="InterPro" id="IPR027417">
    <property type="entry name" value="P-loop_NTPase"/>
</dbReference>
<dbReference type="SUPFAM" id="SSF52540">
    <property type="entry name" value="P-loop containing nucleoside triphosphate hydrolases"/>
    <property type="match status" value="1"/>
</dbReference>
<dbReference type="InterPro" id="IPR050238">
    <property type="entry name" value="DNA_Rep/Repair_Clamp_Loader"/>
</dbReference>
<dbReference type="InterPro" id="IPR003593">
    <property type="entry name" value="AAA+_ATPase"/>
</dbReference>
<evidence type="ECO:0000313" key="14">
    <source>
        <dbReference type="EMBL" id="SUB57491.1"/>
    </source>
</evidence>
<feature type="domain" description="AAA+ ATPase" evidence="13">
    <location>
        <begin position="36"/>
        <end position="178"/>
    </location>
</feature>
<feature type="compositionally biased region" description="Polar residues" evidence="12">
    <location>
        <begin position="423"/>
        <end position="435"/>
    </location>
</feature>
<dbReference type="GO" id="GO:0006261">
    <property type="term" value="P:DNA-templated DNA replication"/>
    <property type="evidence" value="ECO:0007669"/>
    <property type="project" value="TreeGrafter"/>
</dbReference>
<dbReference type="NCBIfam" id="NF004046">
    <property type="entry name" value="PRK05563.1"/>
    <property type="match status" value="1"/>
</dbReference>
<protein>
    <recommendedName>
        <fullName evidence="2">DNA-directed DNA polymerase</fullName>
        <ecNumber evidence="2">2.7.7.7</ecNumber>
    </recommendedName>
</protein>
<evidence type="ECO:0000259" key="13">
    <source>
        <dbReference type="SMART" id="SM00382"/>
    </source>
</evidence>
<dbReference type="Pfam" id="PF12169">
    <property type="entry name" value="DNA_pol3_gamma3"/>
    <property type="match status" value="1"/>
</dbReference>
<dbReference type="Proteomes" id="UP000255517">
    <property type="component" value="Unassembled WGS sequence"/>
</dbReference>
<dbReference type="Pfam" id="PF22608">
    <property type="entry name" value="DNAX_ATPase_lid"/>
    <property type="match status" value="1"/>
</dbReference>
<evidence type="ECO:0000256" key="1">
    <source>
        <dbReference type="ARBA" id="ARBA00006360"/>
    </source>
</evidence>
<keyword evidence="5" id="KW-0235">DNA replication</keyword>
<dbReference type="Pfam" id="PF13177">
    <property type="entry name" value="DNA_pol3_delta2"/>
    <property type="match status" value="1"/>
</dbReference>
<evidence type="ECO:0000256" key="7">
    <source>
        <dbReference type="ARBA" id="ARBA00022741"/>
    </source>
</evidence>
<dbReference type="PANTHER" id="PTHR11669:SF0">
    <property type="entry name" value="PROTEIN STICHEL-LIKE 2"/>
    <property type="match status" value="1"/>
</dbReference>
<evidence type="ECO:0000313" key="15">
    <source>
        <dbReference type="Proteomes" id="UP000255517"/>
    </source>
</evidence>
<dbReference type="InterPro" id="IPR045085">
    <property type="entry name" value="HLD_clamp_pol_III_gamma_tau"/>
</dbReference>
<keyword evidence="3 14" id="KW-0808">Transferase</keyword>
<dbReference type="EC" id="2.7.7.7" evidence="2"/>
<evidence type="ECO:0000256" key="2">
    <source>
        <dbReference type="ARBA" id="ARBA00012417"/>
    </source>
</evidence>
<dbReference type="Gene3D" id="3.40.50.300">
    <property type="entry name" value="P-loop containing nucleotide triphosphate hydrolases"/>
    <property type="match status" value="1"/>
</dbReference>
<keyword evidence="10" id="KW-0239">DNA-directed DNA polymerase</keyword>